<reference evidence="1 2" key="1">
    <citation type="submission" date="2021-06" db="EMBL/GenBank/DDBJ databases">
        <title>Caerostris darwini draft genome.</title>
        <authorList>
            <person name="Kono N."/>
            <person name="Arakawa K."/>
        </authorList>
    </citation>
    <scope>NUCLEOTIDE SEQUENCE [LARGE SCALE GENOMIC DNA]</scope>
</reference>
<dbReference type="EMBL" id="BPLQ01008836">
    <property type="protein sequence ID" value="GIY39709.1"/>
    <property type="molecule type" value="Genomic_DNA"/>
</dbReference>
<sequence>MLKQLRYGNHRLKRAFDKTPHYLSSTLLSLILGGGVRAVRIRTVLPPQIAQLVKQHRSETSIGIFKSTASHSVVGSLRLFLVDTVL</sequence>
<accession>A0AAV4T0Y1</accession>
<dbReference type="AlphaFoldDB" id="A0AAV4T0Y1"/>
<protein>
    <submittedName>
        <fullName evidence="1">Uncharacterized protein</fullName>
    </submittedName>
</protein>
<organism evidence="1 2">
    <name type="scientific">Caerostris darwini</name>
    <dbReference type="NCBI Taxonomy" id="1538125"/>
    <lineage>
        <taxon>Eukaryota</taxon>
        <taxon>Metazoa</taxon>
        <taxon>Ecdysozoa</taxon>
        <taxon>Arthropoda</taxon>
        <taxon>Chelicerata</taxon>
        <taxon>Arachnida</taxon>
        <taxon>Araneae</taxon>
        <taxon>Araneomorphae</taxon>
        <taxon>Entelegynae</taxon>
        <taxon>Araneoidea</taxon>
        <taxon>Araneidae</taxon>
        <taxon>Caerostris</taxon>
    </lineage>
</organism>
<name>A0AAV4T0Y1_9ARAC</name>
<comment type="caution">
    <text evidence="1">The sequence shown here is derived from an EMBL/GenBank/DDBJ whole genome shotgun (WGS) entry which is preliminary data.</text>
</comment>
<gene>
    <name evidence="1" type="ORF">CDAR_271591</name>
</gene>
<proteinExistence type="predicted"/>
<evidence type="ECO:0000313" key="2">
    <source>
        <dbReference type="Proteomes" id="UP001054837"/>
    </source>
</evidence>
<keyword evidence="2" id="KW-1185">Reference proteome</keyword>
<dbReference type="Proteomes" id="UP001054837">
    <property type="component" value="Unassembled WGS sequence"/>
</dbReference>
<evidence type="ECO:0000313" key="1">
    <source>
        <dbReference type="EMBL" id="GIY39709.1"/>
    </source>
</evidence>